<reference evidence="8" key="2">
    <citation type="submission" date="2023-05" db="EMBL/GenBank/DDBJ databases">
        <authorList>
            <person name="Schelkunov M.I."/>
        </authorList>
    </citation>
    <scope>NUCLEOTIDE SEQUENCE</scope>
    <source>
        <strain evidence="8">Hsosn_3</strain>
        <tissue evidence="8">Leaf</tissue>
    </source>
</reference>
<dbReference type="GO" id="GO:0005634">
    <property type="term" value="C:nucleus"/>
    <property type="evidence" value="ECO:0007669"/>
    <property type="project" value="UniProtKB-ARBA"/>
</dbReference>
<dbReference type="InterPro" id="IPR000225">
    <property type="entry name" value="Armadillo"/>
</dbReference>
<dbReference type="GO" id="GO:0061608">
    <property type="term" value="F:nuclear import signal receptor activity"/>
    <property type="evidence" value="ECO:0007669"/>
    <property type="project" value="InterPro"/>
</dbReference>
<evidence type="ECO:0000256" key="1">
    <source>
        <dbReference type="ARBA" id="ARBA00010394"/>
    </source>
</evidence>
<dbReference type="FunFam" id="1.25.10.10:FF:000009">
    <property type="entry name" value="Importin subunit alpha"/>
    <property type="match status" value="1"/>
</dbReference>
<feature type="compositionally biased region" description="Basic residues" evidence="7">
    <location>
        <begin position="1"/>
        <end position="15"/>
    </location>
</feature>
<dbReference type="InterPro" id="IPR016024">
    <property type="entry name" value="ARM-type_fold"/>
</dbReference>
<evidence type="ECO:0000256" key="3">
    <source>
        <dbReference type="ARBA" id="ARBA00022737"/>
    </source>
</evidence>
<accession>A0AAD8ML61</accession>
<dbReference type="EMBL" id="JAUIZM010000006">
    <property type="protein sequence ID" value="KAK1380340.1"/>
    <property type="molecule type" value="Genomic_DNA"/>
</dbReference>
<keyword evidence="9" id="KW-1185">Reference proteome</keyword>
<evidence type="ECO:0000256" key="7">
    <source>
        <dbReference type="SAM" id="MobiDB-lite"/>
    </source>
</evidence>
<evidence type="ECO:0000256" key="6">
    <source>
        <dbReference type="PROSITE-ProRule" id="PRU00259"/>
    </source>
</evidence>
<keyword evidence="3" id="KW-0677">Repeat</keyword>
<gene>
    <name evidence="8" type="ORF">POM88_027084</name>
</gene>
<dbReference type="AlphaFoldDB" id="A0AAD8ML61"/>
<dbReference type="SMART" id="SM00185">
    <property type="entry name" value="ARM"/>
    <property type="match status" value="8"/>
</dbReference>
<feature type="repeat" description="ARM" evidence="6">
    <location>
        <begin position="149"/>
        <end position="191"/>
    </location>
</feature>
<dbReference type="InterPro" id="IPR024931">
    <property type="entry name" value="Importin_alpha"/>
</dbReference>
<dbReference type="InterPro" id="IPR011989">
    <property type="entry name" value="ARM-like"/>
</dbReference>
<dbReference type="GO" id="GO:0006606">
    <property type="term" value="P:protein import into nucleus"/>
    <property type="evidence" value="ECO:0007669"/>
    <property type="project" value="InterPro"/>
</dbReference>
<dbReference type="SUPFAM" id="SSF48371">
    <property type="entry name" value="ARM repeat"/>
    <property type="match status" value="1"/>
</dbReference>
<protein>
    <recommendedName>
        <fullName evidence="5">Importin subunit alpha</fullName>
    </recommendedName>
</protein>
<comment type="caution">
    <text evidence="8">The sequence shown here is derived from an EMBL/GenBank/DDBJ whole genome shotgun (WGS) entry which is preliminary data.</text>
</comment>
<dbReference type="Proteomes" id="UP001237642">
    <property type="component" value="Unassembled WGS sequence"/>
</dbReference>
<dbReference type="PIRSF" id="PIRSF005673">
    <property type="entry name" value="Importin_alpha"/>
    <property type="match status" value="1"/>
</dbReference>
<dbReference type="PANTHER" id="PTHR23316">
    <property type="entry name" value="IMPORTIN ALPHA"/>
    <property type="match status" value="1"/>
</dbReference>
<dbReference type="GO" id="GO:0005737">
    <property type="term" value="C:cytoplasm"/>
    <property type="evidence" value="ECO:0007669"/>
    <property type="project" value="InterPro"/>
</dbReference>
<feature type="region of interest" description="Disordered" evidence="7">
    <location>
        <begin position="1"/>
        <end position="32"/>
    </location>
</feature>
<dbReference type="Gene3D" id="1.25.10.10">
    <property type="entry name" value="Leucine-rich Repeat Variant"/>
    <property type="match status" value="1"/>
</dbReference>
<dbReference type="PROSITE" id="PS50176">
    <property type="entry name" value="ARM_REPEAT"/>
    <property type="match status" value="2"/>
</dbReference>
<dbReference type="Pfam" id="PF00514">
    <property type="entry name" value="Arm"/>
    <property type="match status" value="7"/>
</dbReference>
<name>A0AAD8ML61_9APIA</name>
<evidence type="ECO:0000313" key="8">
    <source>
        <dbReference type="EMBL" id="KAK1380340.1"/>
    </source>
</evidence>
<proteinExistence type="inferred from homology"/>
<evidence type="ECO:0000313" key="9">
    <source>
        <dbReference type="Proteomes" id="UP001237642"/>
    </source>
</evidence>
<feature type="repeat" description="ARM" evidence="6">
    <location>
        <begin position="106"/>
        <end position="149"/>
    </location>
</feature>
<evidence type="ECO:0000256" key="5">
    <source>
        <dbReference type="PIRNR" id="PIRNR005673"/>
    </source>
</evidence>
<keyword evidence="2 5" id="KW-0813">Transport</keyword>
<comment type="similarity">
    <text evidence="1 5">Belongs to the importin alpha family.</text>
</comment>
<organism evidence="8 9">
    <name type="scientific">Heracleum sosnowskyi</name>
    <dbReference type="NCBI Taxonomy" id="360622"/>
    <lineage>
        <taxon>Eukaryota</taxon>
        <taxon>Viridiplantae</taxon>
        <taxon>Streptophyta</taxon>
        <taxon>Embryophyta</taxon>
        <taxon>Tracheophyta</taxon>
        <taxon>Spermatophyta</taxon>
        <taxon>Magnoliopsida</taxon>
        <taxon>eudicotyledons</taxon>
        <taxon>Gunneridae</taxon>
        <taxon>Pentapetalae</taxon>
        <taxon>asterids</taxon>
        <taxon>campanulids</taxon>
        <taxon>Apiales</taxon>
        <taxon>Apiaceae</taxon>
        <taxon>Apioideae</taxon>
        <taxon>apioid superclade</taxon>
        <taxon>Tordylieae</taxon>
        <taxon>Tordyliinae</taxon>
        <taxon>Heracleum</taxon>
    </lineage>
</organism>
<reference evidence="8" key="1">
    <citation type="submission" date="2023-02" db="EMBL/GenBank/DDBJ databases">
        <title>Genome of toxic invasive species Heracleum sosnowskyi carries increased number of genes despite the absence of recent whole-genome duplications.</title>
        <authorList>
            <person name="Schelkunov M."/>
            <person name="Shtratnikova V."/>
            <person name="Makarenko M."/>
            <person name="Klepikova A."/>
            <person name="Omelchenko D."/>
            <person name="Novikova G."/>
            <person name="Obukhova E."/>
            <person name="Bogdanov V."/>
            <person name="Penin A."/>
            <person name="Logacheva M."/>
        </authorList>
    </citation>
    <scope>NUCLEOTIDE SEQUENCE</scope>
    <source>
        <strain evidence="8">Hsosn_3</strain>
        <tissue evidence="8">Leaf</tissue>
    </source>
</reference>
<evidence type="ECO:0000256" key="4">
    <source>
        <dbReference type="ARBA" id="ARBA00022927"/>
    </source>
</evidence>
<keyword evidence="4 5" id="KW-0653">Protein transport</keyword>
<evidence type="ECO:0000256" key="2">
    <source>
        <dbReference type="ARBA" id="ARBA00022448"/>
    </source>
</evidence>
<sequence length="479" mass="53855">MALRHNARISGRRNPYKTVSLNPQGRRPREENRFDYRTIKDAETLLKKPRQSPTTHNTLESLPPMLAMVAGVHSRDHDLQLEATVHFRKLLSIEKNPPVEEVIRCGVVSCFVEFLKRDDYPQHQFEAAWVLTNIASGTSENTKVVIEHGAVPIFVKLLDSPNDDVREQAVWALANVAGDSPRCRDLVLANGALPLLLDQLNGLAKLSMLRIATWALLNLCRGSPQPPLYETRPALPILQRLLDFDDEEVLKDACWALSYLSDGTIDDIQAVIKAGVCQRLEEIILNCSLLVLIPALRTVGNISTGNNIQTQCIIDHGALCFLLRLLTEDHKNHIKKEACWTISNIITAGNMERIQAVIVAGLFVPLINLLQNGALYIKEDAARAISKATSCGSHKQIRYLVNQNCIKPLCDLLVCSEPRIVIICLEGLENILKVGSNRYPRLIDGAKGLENIMNLQNHDKYEIKEKVDRILRAYYRYYN</sequence>